<name>A0A410QG76_9FIRM</name>
<evidence type="ECO:0000313" key="5">
    <source>
        <dbReference type="Proteomes" id="UP000287969"/>
    </source>
</evidence>
<keyword evidence="2" id="KW-1003">Cell membrane</keyword>
<dbReference type="InterPro" id="IPR003784">
    <property type="entry name" value="BioY"/>
</dbReference>
<evidence type="ECO:0000256" key="1">
    <source>
        <dbReference type="ARBA" id="ARBA00010692"/>
    </source>
</evidence>
<dbReference type="RefSeq" id="WP_071139286.1">
    <property type="nucleotide sequence ID" value="NZ_CP035282.1"/>
</dbReference>
<dbReference type="KEGG" id="spoa:EQM13_16615"/>
<gene>
    <name evidence="4" type="ORF">EQM13_16615</name>
</gene>
<keyword evidence="2" id="KW-0813">Transport</keyword>
<evidence type="ECO:0000313" key="4">
    <source>
        <dbReference type="EMBL" id="QAT63073.1"/>
    </source>
</evidence>
<reference evidence="5" key="1">
    <citation type="submission" date="2019-01" db="EMBL/GenBank/DDBJ databases">
        <title>Draft genomes of a novel of Sporanaerobacter strains.</title>
        <authorList>
            <person name="Ma S."/>
        </authorList>
    </citation>
    <scope>NUCLEOTIDE SEQUENCE [LARGE SCALE GENOMIC DNA]</scope>
    <source>
        <strain evidence="5">NJN-17</strain>
    </source>
</reference>
<dbReference type="AlphaFoldDB" id="A0A410QG76"/>
<dbReference type="PIRSF" id="PIRSF016661">
    <property type="entry name" value="BioY"/>
    <property type="match status" value="1"/>
</dbReference>
<protein>
    <recommendedName>
        <fullName evidence="2">Biotin transporter</fullName>
    </recommendedName>
</protein>
<feature type="transmembrane region" description="Helical" evidence="3">
    <location>
        <begin position="85"/>
        <end position="102"/>
    </location>
</feature>
<dbReference type="OrthoDB" id="9803495at2"/>
<keyword evidence="3" id="KW-0812">Transmembrane</keyword>
<proteinExistence type="inferred from homology"/>
<evidence type="ECO:0000256" key="3">
    <source>
        <dbReference type="SAM" id="Phobius"/>
    </source>
</evidence>
<dbReference type="GO" id="GO:0005886">
    <property type="term" value="C:plasma membrane"/>
    <property type="evidence" value="ECO:0007669"/>
    <property type="project" value="UniProtKB-SubCell"/>
</dbReference>
<keyword evidence="5" id="KW-1185">Reference proteome</keyword>
<dbReference type="PANTHER" id="PTHR34295:SF1">
    <property type="entry name" value="BIOTIN TRANSPORTER BIOY"/>
    <property type="match status" value="1"/>
</dbReference>
<dbReference type="EMBL" id="CP035282">
    <property type="protein sequence ID" value="QAT63073.1"/>
    <property type="molecule type" value="Genomic_DNA"/>
</dbReference>
<accession>A0A410QG76</accession>
<keyword evidence="2 3" id="KW-0472">Membrane</keyword>
<dbReference type="Gene3D" id="1.10.1760.20">
    <property type="match status" value="1"/>
</dbReference>
<feature type="transmembrane region" description="Helical" evidence="3">
    <location>
        <begin position="56"/>
        <end position="73"/>
    </location>
</feature>
<comment type="subcellular location">
    <subcellularLocation>
        <location evidence="2">Cell membrane</location>
        <topology evidence="2">Multi-pass membrane protein</topology>
    </subcellularLocation>
</comment>
<feature type="transmembrane region" description="Helical" evidence="3">
    <location>
        <begin position="114"/>
        <end position="136"/>
    </location>
</feature>
<keyword evidence="3" id="KW-1133">Transmembrane helix</keyword>
<sequence>MKISSKEITLVALFAGLTAIGAFVSIPLGDVPITLQTLFVILSGLILGPKLAALSQIIYVILGLIGIPIFANFTGGPQSVLKPSFGFLIGFIFAAFIVGKIANTGEKINKKRILAAAFAGTIVIYLFGLPYMAFILNKIMAKNLPTSVILKTGCIIFLPGDALKTVISSLTAIKVLPKINKVHSH</sequence>
<dbReference type="GO" id="GO:0015225">
    <property type="term" value="F:biotin transmembrane transporter activity"/>
    <property type="evidence" value="ECO:0007669"/>
    <property type="project" value="UniProtKB-UniRule"/>
</dbReference>
<evidence type="ECO:0000256" key="2">
    <source>
        <dbReference type="PIRNR" id="PIRNR016661"/>
    </source>
</evidence>
<dbReference type="Pfam" id="PF02632">
    <property type="entry name" value="BioY"/>
    <property type="match status" value="1"/>
</dbReference>
<feature type="transmembrane region" description="Helical" evidence="3">
    <location>
        <begin position="31"/>
        <end position="49"/>
    </location>
</feature>
<comment type="similarity">
    <text evidence="1 2">Belongs to the BioY family.</text>
</comment>
<dbReference type="PANTHER" id="PTHR34295">
    <property type="entry name" value="BIOTIN TRANSPORTER BIOY"/>
    <property type="match status" value="1"/>
</dbReference>
<dbReference type="Proteomes" id="UP000287969">
    <property type="component" value="Chromosome"/>
</dbReference>
<organism evidence="4 5">
    <name type="scientific">Acidilutibacter cellobiosedens</name>
    <dbReference type="NCBI Taxonomy" id="2507161"/>
    <lineage>
        <taxon>Bacteria</taxon>
        <taxon>Bacillati</taxon>
        <taxon>Bacillota</taxon>
        <taxon>Tissierellia</taxon>
        <taxon>Tissierellales</taxon>
        <taxon>Acidilutibacteraceae</taxon>
        <taxon>Acidilutibacter</taxon>
    </lineage>
</organism>